<geneLocation type="plasmid" evidence="1 2">
    <name>pSA2</name>
</geneLocation>
<keyword evidence="2" id="KW-1185">Reference proteome</keyword>
<gene>
    <name evidence="1" type="ORF">BES08_25720</name>
</gene>
<dbReference type="EMBL" id="CP017077">
    <property type="protein sequence ID" value="AOR80303.1"/>
    <property type="molecule type" value="Genomic_DNA"/>
</dbReference>
<organism evidence="1 2">
    <name type="scientific">Novosphingobium resinovorum</name>
    <dbReference type="NCBI Taxonomy" id="158500"/>
    <lineage>
        <taxon>Bacteria</taxon>
        <taxon>Pseudomonadati</taxon>
        <taxon>Pseudomonadota</taxon>
        <taxon>Alphaproteobacteria</taxon>
        <taxon>Sphingomonadales</taxon>
        <taxon>Sphingomonadaceae</taxon>
        <taxon>Novosphingobium</taxon>
    </lineage>
</organism>
<proteinExistence type="predicted"/>
<evidence type="ECO:0000313" key="2">
    <source>
        <dbReference type="Proteomes" id="UP000094626"/>
    </source>
</evidence>
<dbReference type="KEGG" id="nre:BES08_25720"/>
<protein>
    <submittedName>
        <fullName evidence="1">Uncharacterized protein</fullName>
    </submittedName>
</protein>
<reference evidence="2" key="1">
    <citation type="journal article" date="2017" name="J. Biotechnol.">
        <title>Complete genome sequence of Novosphingobium resinovorum SA1, a versatile xenobiotic-degrading bacterium capable of utilizing sulfanilic acid.</title>
        <authorList>
            <person name="Hegedus B."/>
            <person name="Kos P.B."/>
            <person name="Balint B."/>
            <person name="Maroti G."/>
            <person name="Gan H.M."/>
            <person name="Perei K."/>
            <person name="Rakhely G."/>
        </authorList>
    </citation>
    <scope>NUCLEOTIDE SEQUENCE [LARGE SCALE GENOMIC DNA]</scope>
    <source>
        <strain evidence="2">SA1</strain>
    </source>
</reference>
<evidence type="ECO:0000313" key="1">
    <source>
        <dbReference type="EMBL" id="AOR80303.1"/>
    </source>
</evidence>
<name>A0A1D8ADV0_9SPHN</name>
<keyword evidence="1" id="KW-0614">Plasmid</keyword>
<dbReference type="AlphaFoldDB" id="A0A1D8ADV0"/>
<sequence>MSNGCGAGFLNWPRVDVQNRDSVPLQILDKEIAARGSGDFSDERHFWEHGAEHGQRVPRRFEMMDGMAFTFKPRSYGVHFFWLRCQ</sequence>
<accession>A0A1D8ADV0</accession>
<dbReference type="Proteomes" id="UP000094626">
    <property type="component" value="Plasmid pSA2"/>
</dbReference>